<protein>
    <submittedName>
        <fullName evidence="1">Uncharacterized protein</fullName>
    </submittedName>
</protein>
<dbReference type="RefSeq" id="WP_078253251.1">
    <property type="nucleotide sequence ID" value="NZ_MUYU01000006.1"/>
</dbReference>
<gene>
    <name evidence="1" type="ORF">B0680_01285</name>
</gene>
<dbReference type="AlphaFoldDB" id="A0A1T0CT26"/>
<organism evidence="1 2">
    <name type="scientific">Moraxella pluranimalium</name>
    <dbReference type="NCBI Taxonomy" id="470453"/>
    <lineage>
        <taxon>Bacteria</taxon>
        <taxon>Pseudomonadati</taxon>
        <taxon>Pseudomonadota</taxon>
        <taxon>Gammaproteobacteria</taxon>
        <taxon>Moraxellales</taxon>
        <taxon>Moraxellaceae</taxon>
        <taxon>Moraxella</taxon>
    </lineage>
</organism>
<evidence type="ECO:0000313" key="2">
    <source>
        <dbReference type="Proteomes" id="UP000189800"/>
    </source>
</evidence>
<sequence>MMLIIKLSNFKKLQDLMTNSFLSTIDFEQQEWQFTILTNQEIDVEIRYLFQFDHLNAHQIEIYCNGMDDDILRYDILNRIQSAIPEIIFDFQ</sequence>
<reference evidence="1 2" key="1">
    <citation type="submission" date="2017-02" db="EMBL/GenBank/DDBJ databases">
        <title>Draft genome sequence of Moraxella pluranimalium CCUG 54913T type strain.</title>
        <authorList>
            <person name="Salva-Serra F."/>
            <person name="Engstrom-Jakobsson H."/>
            <person name="Thorell K."/>
            <person name="Jaen-Luchoro D."/>
            <person name="Gonzales-Siles L."/>
            <person name="Karlsson R."/>
            <person name="Yazdan S."/>
            <person name="Boulund F."/>
            <person name="Johnning A."/>
            <person name="Engstrand L."/>
            <person name="Kristiansson E."/>
            <person name="Moore E."/>
        </authorList>
    </citation>
    <scope>NUCLEOTIDE SEQUENCE [LARGE SCALE GENOMIC DNA]</scope>
    <source>
        <strain evidence="1 2">CCUG 54913</strain>
    </source>
</reference>
<dbReference type="EMBL" id="MUYU01000006">
    <property type="protein sequence ID" value="OOS25496.1"/>
    <property type="molecule type" value="Genomic_DNA"/>
</dbReference>
<keyword evidence="2" id="KW-1185">Reference proteome</keyword>
<dbReference type="Proteomes" id="UP000189800">
    <property type="component" value="Unassembled WGS sequence"/>
</dbReference>
<comment type="caution">
    <text evidence="1">The sequence shown here is derived from an EMBL/GenBank/DDBJ whole genome shotgun (WGS) entry which is preliminary data.</text>
</comment>
<evidence type="ECO:0000313" key="1">
    <source>
        <dbReference type="EMBL" id="OOS25496.1"/>
    </source>
</evidence>
<dbReference type="OrthoDB" id="7062064at2"/>
<accession>A0A1T0CT26</accession>
<proteinExistence type="predicted"/>
<name>A0A1T0CT26_9GAMM</name>
<dbReference type="STRING" id="470453.B0680_01285"/>